<evidence type="ECO:0000256" key="8">
    <source>
        <dbReference type="ARBA" id="ARBA00023136"/>
    </source>
</evidence>
<evidence type="ECO:0000313" key="13">
    <source>
        <dbReference type="EMBL" id="TWT76268.1"/>
    </source>
</evidence>
<dbReference type="CDD" id="cd14014">
    <property type="entry name" value="STKc_PknB_like"/>
    <property type="match status" value="1"/>
</dbReference>
<dbReference type="AlphaFoldDB" id="A0A5C5YND9"/>
<dbReference type="PROSITE" id="PS00107">
    <property type="entry name" value="PROTEIN_KINASE_ATP"/>
    <property type="match status" value="1"/>
</dbReference>
<dbReference type="PANTHER" id="PTHR43289">
    <property type="entry name" value="MITOGEN-ACTIVATED PROTEIN KINASE KINASE KINASE 20-RELATED"/>
    <property type="match status" value="1"/>
</dbReference>
<dbReference type="GO" id="GO:0005524">
    <property type="term" value="F:ATP binding"/>
    <property type="evidence" value="ECO:0007669"/>
    <property type="project" value="UniProtKB-UniRule"/>
</dbReference>
<dbReference type="GO" id="GO:0016020">
    <property type="term" value="C:membrane"/>
    <property type="evidence" value="ECO:0007669"/>
    <property type="project" value="UniProtKB-SubCell"/>
</dbReference>
<comment type="subcellular location">
    <subcellularLocation>
        <location evidence="1">Membrane</location>
        <topology evidence="1">Multi-pass membrane protein</topology>
    </subcellularLocation>
</comment>
<dbReference type="EC" id="2.7.11.1" evidence="13"/>
<gene>
    <name evidence="13" type="primary">pknH_3</name>
    <name evidence="13" type="ORF">CA13_67600</name>
</gene>
<dbReference type="GO" id="GO:0004674">
    <property type="term" value="F:protein serine/threonine kinase activity"/>
    <property type="evidence" value="ECO:0007669"/>
    <property type="project" value="UniProtKB-EC"/>
</dbReference>
<feature type="transmembrane region" description="Helical" evidence="11">
    <location>
        <begin position="782"/>
        <end position="802"/>
    </location>
</feature>
<keyword evidence="8 11" id="KW-0472">Membrane</keyword>
<sequence>MSPSTQCPNCGRMLPPDAPGGICPTCLLAAMASDSIDDASEEPRLANQEPDLDATTSYGHSGGNQPSGYSGGNQPSGHLGDLQPGQQFGDYLIVQRLGRGGMGTVYEAEHLEGGRRVALKILRHSFNSPETRERFLREGRLAASINHPNSVYVYGTEEIDGTPAISMELVPGGTLEQRVRHHGPLPIPKAVDAILEVIAGLEAAQAVGVLHRDVKPANCFFTPEGTIKVGDFGLSISTAPRTQTKITSEGTFLGTPAFASPEQLRGDELDIRSDIYSVGVTLYYLLTGRTPFESRHLVQFLATVLESPAPSPRTLRDAIPKELDRIVLRCLEKQPNARYATYDDLRAALLPYSSTAPKAATLGLRVVANFVDGSIWMILFLTCALLWFGDLAEIPIPDPAEDRHFLPWYLINNTLIALYYAIPEGIWGKTLGKKLFRLRVVDAGGDIPGFPKAIVRALIWAMFPQLIYVLYVGCMRLGFVSSERLLLTQLMGMSVYLMIIILFSTARRCNGFAGLHDLATGLRVVATSSYQPRPVTHLPVSVLPNPESMPRIGSYYVLDLLSKNEQTEFFAGYDAQLLRRVWIRKSGASTPPVTKAVRNAGRPGRVRWLGGKRGADENWDAYEFLSGQSLVDLVNQPQPWELVRYWLVDLSEELNAALQDATLPKVLDLDRVWITAENQAKLLDFEAPSVKRQSRDSDSCVCGKTPFETARLFLHQVAIAALEGREVSSTEAEASRISVPIPLHARNVLDNLLTCNDPSLCADAFKQLPQKLPTISRLRRCGLLLGSLSLPIVYFFFALIFFSSSAKWLEQHPDILVLRHCLFRLQLLEATKNLDEKQQVEKRDLGIYVAANFRDMLLDKQMMSSATTRGILIPAQITIAEDTVANFSTVAPEEIDASSNRLGEFVTQDLHPMLNVLPEGTSVFFFLTFMCYGGLLWVIMPSLLFALLFRGGFLIHTLGIAFVTSKGVRASRLRTLWRACIAWLPAFLFPIVVIGLKPVADSTLPGGDTSLVLMILAVIAFVVIWFGLRPPRSLQDRLAGTFMVPR</sequence>
<keyword evidence="6 9" id="KW-0067">ATP-binding</keyword>
<dbReference type="SMART" id="SM00220">
    <property type="entry name" value="S_TKc"/>
    <property type="match status" value="1"/>
</dbReference>
<feature type="domain" description="Protein kinase" evidence="12">
    <location>
        <begin position="91"/>
        <end position="350"/>
    </location>
</feature>
<evidence type="ECO:0000256" key="7">
    <source>
        <dbReference type="ARBA" id="ARBA00022989"/>
    </source>
</evidence>
<feature type="binding site" evidence="9">
    <location>
        <position position="120"/>
    </location>
    <ligand>
        <name>ATP</name>
        <dbReference type="ChEBI" id="CHEBI:30616"/>
    </ligand>
</feature>
<name>A0A5C5YND9_9BACT</name>
<evidence type="ECO:0000256" key="2">
    <source>
        <dbReference type="ARBA" id="ARBA00022679"/>
    </source>
</evidence>
<dbReference type="OrthoDB" id="6111975at2"/>
<dbReference type="InterPro" id="IPR008271">
    <property type="entry name" value="Ser/Thr_kinase_AS"/>
</dbReference>
<feature type="transmembrane region" description="Helical" evidence="11">
    <location>
        <begin position="485"/>
        <end position="503"/>
    </location>
</feature>
<dbReference type="PROSITE" id="PS00108">
    <property type="entry name" value="PROTEIN_KINASE_ST"/>
    <property type="match status" value="1"/>
</dbReference>
<dbReference type="Pfam" id="PF06271">
    <property type="entry name" value="RDD"/>
    <property type="match status" value="1"/>
</dbReference>
<dbReference type="InterPro" id="IPR011009">
    <property type="entry name" value="Kinase-like_dom_sf"/>
</dbReference>
<feature type="region of interest" description="Disordered" evidence="10">
    <location>
        <begin position="37"/>
        <end position="84"/>
    </location>
</feature>
<feature type="transmembrane region" description="Helical" evidence="11">
    <location>
        <begin position="404"/>
        <end position="422"/>
    </location>
</feature>
<feature type="transmembrane region" description="Helical" evidence="11">
    <location>
        <begin position="374"/>
        <end position="392"/>
    </location>
</feature>
<keyword evidence="3 11" id="KW-0812">Transmembrane</keyword>
<dbReference type="EMBL" id="SJPJ01000002">
    <property type="protein sequence ID" value="TWT76268.1"/>
    <property type="molecule type" value="Genomic_DNA"/>
</dbReference>
<feature type="transmembrane region" description="Helical" evidence="11">
    <location>
        <begin position="976"/>
        <end position="997"/>
    </location>
</feature>
<keyword evidence="4 9" id="KW-0547">Nucleotide-binding</keyword>
<evidence type="ECO:0000256" key="9">
    <source>
        <dbReference type="PROSITE-ProRule" id="PRU10141"/>
    </source>
</evidence>
<comment type="caution">
    <text evidence="13">The sequence shown here is derived from an EMBL/GenBank/DDBJ whole genome shotgun (WGS) entry which is preliminary data.</text>
</comment>
<dbReference type="Pfam" id="PF00069">
    <property type="entry name" value="Pkinase"/>
    <property type="match status" value="1"/>
</dbReference>
<dbReference type="InterPro" id="IPR010432">
    <property type="entry name" value="RDD"/>
</dbReference>
<reference evidence="13 14" key="1">
    <citation type="submission" date="2019-02" db="EMBL/GenBank/DDBJ databases">
        <title>Deep-cultivation of Planctomycetes and their phenomic and genomic characterization uncovers novel biology.</title>
        <authorList>
            <person name="Wiegand S."/>
            <person name="Jogler M."/>
            <person name="Boedeker C."/>
            <person name="Pinto D."/>
            <person name="Vollmers J."/>
            <person name="Rivas-Marin E."/>
            <person name="Kohn T."/>
            <person name="Peeters S.H."/>
            <person name="Heuer A."/>
            <person name="Rast P."/>
            <person name="Oberbeckmann S."/>
            <person name="Bunk B."/>
            <person name="Jeske O."/>
            <person name="Meyerdierks A."/>
            <person name="Storesund J.E."/>
            <person name="Kallscheuer N."/>
            <person name="Luecker S."/>
            <person name="Lage O.M."/>
            <person name="Pohl T."/>
            <person name="Merkel B.J."/>
            <person name="Hornburger P."/>
            <person name="Mueller R.-W."/>
            <person name="Bruemmer F."/>
            <person name="Labrenz M."/>
            <person name="Spormann A.M."/>
            <person name="Op Den Camp H."/>
            <person name="Overmann J."/>
            <person name="Amann R."/>
            <person name="Jetten M.S.M."/>
            <person name="Mascher T."/>
            <person name="Medema M.H."/>
            <person name="Devos D.P."/>
            <person name="Kaster A.-K."/>
            <person name="Ovreas L."/>
            <person name="Rohde M."/>
            <person name="Galperin M.Y."/>
            <person name="Jogler C."/>
        </authorList>
    </citation>
    <scope>NUCLEOTIDE SEQUENCE [LARGE SCALE GENOMIC DNA]</scope>
    <source>
        <strain evidence="13 14">CA13</strain>
    </source>
</reference>
<dbReference type="PANTHER" id="PTHR43289:SF34">
    <property type="entry name" value="SERINE_THREONINE-PROTEIN KINASE YBDM-RELATED"/>
    <property type="match status" value="1"/>
</dbReference>
<dbReference type="Gene3D" id="3.30.200.20">
    <property type="entry name" value="Phosphorylase Kinase, domain 1"/>
    <property type="match status" value="1"/>
</dbReference>
<feature type="transmembrane region" description="Helical" evidence="11">
    <location>
        <begin position="923"/>
        <end position="940"/>
    </location>
</feature>
<keyword evidence="5 13" id="KW-0418">Kinase</keyword>
<evidence type="ECO:0000256" key="3">
    <source>
        <dbReference type="ARBA" id="ARBA00022692"/>
    </source>
</evidence>
<dbReference type="Proteomes" id="UP000315010">
    <property type="component" value="Unassembled WGS sequence"/>
</dbReference>
<evidence type="ECO:0000259" key="12">
    <source>
        <dbReference type="PROSITE" id="PS50011"/>
    </source>
</evidence>
<protein>
    <submittedName>
        <fullName evidence="13">Serine/threonine-protein kinase PknH</fullName>
        <ecNumber evidence="13">2.7.11.1</ecNumber>
    </submittedName>
</protein>
<dbReference type="PROSITE" id="PS50011">
    <property type="entry name" value="PROTEIN_KINASE_DOM"/>
    <property type="match status" value="1"/>
</dbReference>
<organism evidence="13 14">
    <name type="scientific">Novipirellula herctigrandis</name>
    <dbReference type="NCBI Taxonomy" id="2527986"/>
    <lineage>
        <taxon>Bacteria</taxon>
        <taxon>Pseudomonadati</taxon>
        <taxon>Planctomycetota</taxon>
        <taxon>Planctomycetia</taxon>
        <taxon>Pirellulales</taxon>
        <taxon>Pirellulaceae</taxon>
        <taxon>Novipirellula</taxon>
    </lineage>
</organism>
<feature type="transmembrane region" description="Helical" evidence="11">
    <location>
        <begin position="453"/>
        <end position="473"/>
    </location>
</feature>
<dbReference type="InterPro" id="IPR000719">
    <property type="entry name" value="Prot_kinase_dom"/>
</dbReference>
<accession>A0A5C5YND9</accession>
<dbReference type="RefSeq" id="WP_146404065.1">
    <property type="nucleotide sequence ID" value="NZ_SJPJ01000002.1"/>
</dbReference>
<evidence type="ECO:0000256" key="10">
    <source>
        <dbReference type="SAM" id="MobiDB-lite"/>
    </source>
</evidence>
<dbReference type="Gene3D" id="1.10.510.10">
    <property type="entry name" value="Transferase(Phosphotransferase) domain 1"/>
    <property type="match status" value="1"/>
</dbReference>
<keyword evidence="2 13" id="KW-0808">Transferase</keyword>
<dbReference type="SUPFAM" id="SSF56112">
    <property type="entry name" value="Protein kinase-like (PK-like)"/>
    <property type="match status" value="1"/>
</dbReference>
<evidence type="ECO:0000256" key="1">
    <source>
        <dbReference type="ARBA" id="ARBA00004141"/>
    </source>
</evidence>
<evidence type="ECO:0000256" key="11">
    <source>
        <dbReference type="SAM" id="Phobius"/>
    </source>
</evidence>
<evidence type="ECO:0000256" key="4">
    <source>
        <dbReference type="ARBA" id="ARBA00022741"/>
    </source>
</evidence>
<feature type="transmembrane region" description="Helical" evidence="11">
    <location>
        <begin position="1009"/>
        <end position="1028"/>
    </location>
</feature>
<keyword evidence="14" id="KW-1185">Reference proteome</keyword>
<keyword evidence="7 11" id="KW-1133">Transmembrane helix</keyword>
<dbReference type="InterPro" id="IPR017441">
    <property type="entry name" value="Protein_kinase_ATP_BS"/>
</dbReference>
<evidence type="ECO:0000313" key="14">
    <source>
        <dbReference type="Proteomes" id="UP000315010"/>
    </source>
</evidence>
<evidence type="ECO:0000256" key="5">
    <source>
        <dbReference type="ARBA" id="ARBA00022777"/>
    </source>
</evidence>
<evidence type="ECO:0000256" key="6">
    <source>
        <dbReference type="ARBA" id="ARBA00022840"/>
    </source>
</evidence>
<feature type="compositionally biased region" description="Polar residues" evidence="10">
    <location>
        <begin position="54"/>
        <end position="76"/>
    </location>
</feature>
<proteinExistence type="predicted"/>